<evidence type="ECO:0000313" key="1">
    <source>
        <dbReference type="EMBL" id="CEI82851.1"/>
    </source>
</evidence>
<protein>
    <recommendedName>
        <fullName evidence="3">DUF2000 domain-containing protein</fullName>
    </recommendedName>
</protein>
<proteinExistence type="predicted"/>
<dbReference type="SUPFAM" id="SSF102462">
    <property type="entry name" value="Peptidyl-tRNA hydrolase II"/>
    <property type="match status" value="1"/>
</dbReference>
<evidence type="ECO:0008006" key="3">
    <source>
        <dbReference type="Google" id="ProtNLM"/>
    </source>
</evidence>
<dbReference type="EMBL" id="CDGG01000001">
    <property type="protein sequence ID" value="CEI82851.1"/>
    <property type="molecule type" value="Genomic_DNA"/>
</dbReference>
<dbReference type="RefSeq" id="WP_042532890.1">
    <property type="nucleotide sequence ID" value="NZ_CAXOIH010000018.1"/>
</dbReference>
<dbReference type="OrthoDB" id="1045582at2"/>
<accession>A0A0A1MVJ6</accession>
<keyword evidence="2" id="KW-1185">Reference proteome</keyword>
<sequence>MHSMETKCVLVIDENLPLGLIANTAAILGVTLGKEAPEMAGENVTDLSGVEHAGIVKTPIPILKGNAGLLHELRDKTMTETFADLTVVDFSNAAQSCKTYVEYIAKLQEKSKSDYLYYGLGIYGEKKKVNQLTGSLALLR</sequence>
<dbReference type="InterPro" id="IPR018988">
    <property type="entry name" value="DUF2000"/>
</dbReference>
<evidence type="ECO:0000313" key="2">
    <source>
        <dbReference type="Proteomes" id="UP000040453"/>
    </source>
</evidence>
<dbReference type="Gene3D" id="3.40.1490.10">
    <property type="entry name" value="Bit1"/>
    <property type="match status" value="1"/>
</dbReference>
<organism evidence="1 2">
    <name type="scientific">Oceanobacillus oncorhynchi</name>
    <dbReference type="NCBI Taxonomy" id="545501"/>
    <lineage>
        <taxon>Bacteria</taxon>
        <taxon>Bacillati</taxon>
        <taxon>Bacillota</taxon>
        <taxon>Bacilli</taxon>
        <taxon>Bacillales</taxon>
        <taxon>Bacillaceae</taxon>
        <taxon>Oceanobacillus</taxon>
    </lineage>
</organism>
<reference evidence="1 2" key="1">
    <citation type="submission" date="2014-11" db="EMBL/GenBank/DDBJ databases">
        <authorList>
            <person name="Urmite Genomes Urmite Genomes"/>
        </authorList>
    </citation>
    <scope>NUCLEOTIDE SEQUENCE [LARGE SCALE GENOMIC DNA]</scope>
    <source>
        <strain evidence="1 2">Oc5</strain>
    </source>
</reference>
<dbReference type="Proteomes" id="UP000040453">
    <property type="component" value="Unassembled WGS sequence"/>
</dbReference>
<name>A0A0A1MVJ6_9BACI</name>
<dbReference type="AlphaFoldDB" id="A0A0A1MVJ6"/>
<dbReference type="InterPro" id="IPR017021">
    <property type="entry name" value="UCP033763"/>
</dbReference>
<gene>
    <name evidence="1" type="ORF">BN997_02738</name>
</gene>
<dbReference type="STRING" id="545501.BN997_02738"/>
<dbReference type="Pfam" id="PF09391">
    <property type="entry name" value="DUF2000"/>
    <property type="match status" value="1"/>
</dbReference>
<dbReference type="PIRSF" id="PIRSF033736">
    <property type="entry name" value="UCP033763"/>
    <property type="match status" value="1"/>
</dbReference>
<dbReference type="InterPro" id="IPR023476">
    <property type="entry name" value="Pep_tRNA_hydro_II_dom_sf"/>
</dbReference>